<keyword evidence="2" id="KW-1185">Reference proteome</keyword>
<comment type="caution">
    <text evidence="1">The sequence shown here is derived from an EMBL/GenBank/DDBJ whole genome shotgun (WGS) entry which is preliminary data.</text>
</comment>
<name>A0A2K3QHU2_9HYPO</name>
<reference evidence="1 2" key="1">
    <citation type="submission" date="2017-08" db="EMBL/GenBank/DDBJ databases">
        <title>Harnessing the power of phylogenomics to disentangle the directionality and signatures of interkingdom host jumping in the parasitic fungal genus Tolypocladium.</title>
        <authorList>
            <person name="Quandt C.A."/>
            <person name="Patterson W."/>
            <person name="Spatafora J.W."/>
        </authorList>
    </citation>
    <scope>NUCLEOTIDE SEQUENCE [LARGE SCALE GENOMIC DNA]</scope>
    <source>
        <strain evidence="1 2">CBS 113982</strain>
    </source>
</reference>
<proteinExistence type="predicted"/>
<accession>A0A2K3QHU2</accession>
<organism evidence="1 2">
    <name type="scientific">Tolypocladium capitatum</name>
    <dbReference type="NCBI Taxonomy" id="45235"/>
    <lineage>
        <taxon>Eukaryota</taxon>
        <taxon>Fungi</taxon>
        <taxon>Dikarya</taxon>
        <taxon>Ascomycota</taxon>
        <taxon>Pezizomycotina</taxon>
        <taxon>Sordariomycetes</taxon>
        <taxon>Hypocreomycetidae</taxon>
        <taxon>Hypocreales</taxon>
        <taxon>Ophiocordycipitaceae</taxon>
        <taxon>Tolypocladium</taxon>
    </lineage>
</organism>
<dbReference type="Proteomes" id="UP000236621">
    <property type="component" value="Unassembled WGS sequence"/>
</dbReference>
<sequence length="338" mass="35412">MPIHHARYSSSPVRLPLENPLREELVNELHVVRLELLHGGHVVALAVQVVRVERPNGLEHVVVLLTHELAVGALAVPRVEGVVTNHGERLVRQDGLVAHDVVEVLVVAPAEHHIVEAAAGAVDAEPGAVDGVVDVRVVGKGAGQDDALVKGAADGERIPDDVPLALGLELREEEHQLAQVVDEARDLHPPRLAVAADGLGGLQQVLNLRERRVRVRLVDERVELLHGLPDGHLGPGAGGVAEAVASGEVVRHSLLLVLLLVKGLDAVAGVLVLAELRLVLGGVEPGPGVVLDRVDVVDGVGNVLEAVADLVGMAVVDRRDGHCDGVGGWRGGELGLTV</sequence>
<dbReference type="EMBL" id="NRSZ01000463">
    <property type="protein sequence ID" value="PNY27089.1"/>
    <property type="molecule type" value="Genomic_DNA"/>
</dbReference>
<protein>
    <submittedName>
        <fullName evidence="1">Uncharacterized protein</fullName>
    </submittedName>
</protein>
<evidence type="ECO:0000313" key="1">
    <source>
        <dbReference type="EMBL" id="PNY27089.1"/>
    </source>
</evidence>
<gene>
    <name evidence="1" type="ORF">TCAP_02983</name>
</gene>
<dbReference type="AlphaFoldDB" id="A0A2K3QHU2"/>
<evidence type="ECO:0000313" key="2">
    <source>
        <dbReference type="Proteomes" id="UP000236621"/>
    </source>
</evidence>